<dbReference type="EMBL" id="UZAI01019596">
    <property type="protein sequence ID" value="VDP46398.1"/>
    <property type="molecule type" value="Genomic_DNA"/>
</dbReference>
<name>A0A3P8EI90_9TREM</name>
<evidence type="ECO:0000313" key="1">
    <source>
        <dbReference type="EMBL" id="VDP46398.1"/>
    </source>
</evidence>
<proteinExistence type="predicted"/>
<dbReference type="AlphaFoldDB" id="A0A3P8EI90"/>
<reference evidence="1 2" key="1">
    <citation type="submission" date="2018-11" db="EMBL/GenBank/DDBJ databases">
        <authorList>
            <consortium name="Pathogen Informatics"/>
        </authorList>
    </citation>
    <scope>NUCLEOTIDE SEQUENCE [LARGE SCALE GENOMIC DNA]</scope>
    <source>
        <strain evidence="1 2">Zambia</strain>
    </source>
</reference>
<protein>
    <submittedName>
        <fullName evidence="1">Uncharacterized protein</fullName>
    </submittedName>
</protein>
<dbReference type="Proteomes" id="UP000277204">
    <property type="component" value="Unassembled WGS sequence"/>
</dbReference>
<gene>
    <name evidence="1" type="ORF">SMRZ_LOCUS23241</name>
</gene>
<evidence type="ECO:0000313" key="2">
    <source>
        <dbReference type="Proteomes" id="UP000277204"/>
    </source>
</evidence>
<accession>A0A3P8EI90</accession>
<sequence>MVDLTLLILCAGYSPFSDIGSDLGPLKTFSYKFYRSFYT</sequence>
<keyword evidence="2" id="KW-1185">Reference proteome</keyword>
<organism evidence="1 2">
    <name type="scientific">Schistosoma margrebowiei</name>
    <dbReference type="NCBI Taxonomy" id="48269"/>
    <lineage>
        <taxon>Eukaryota</taxon>
        <taxon>Metazoa</taxon>
        <taxon>Spiralia</taxon>
        <taxon>Lophotrochozoa</taxon>
        <taxon>Platyhelminthes</taxon>
        <taxon>Trematoda</taxon>
        <taxon>Digenea</taxon>
        <taxon>Strigeidida</taxon>
        <taxon>Schistosomatoidea</taxon>
        <taxon>Schistosomatidae</taxon>
        <taxon>Schistosoma</taxon>
    </lineage>
</organism>